<evidence type="ECO:0000256" key="2">
    <source>
        <dbReference type="ARBA" id="ARBA00005120"/>
    </source>
</evidence>
<comment type="function">
    <text evidence="1 12">Catalyzes the condensation of (S)-aspartate-beta-semialdehyde [(S)-ASA] and pyruvate to 4-hydroxy-tetrahydrodipicolinate (HTPA).</text>
</comment>
<dbReference type="PROSITE" id="PS00666">
    <property type="entry name" value="DHDPS_2"/>
    <property type="match status" value="1"/>
</dbReference>
<proteinExistence type="inferred from homology"/>
<dbReference type="AlphaFoldDB" id="A0A847SDY9"/>
<feature type="binding site" evidence="12 15">
    <location>
        <position position="48"/>
    </location>
    <ligand>
        <name>pyruvate</name>
        <dbReference type="ChEBI" id="CHEBI:15361"/>
    </ligand>
</feature>
<organism evidence="16 17">
    <name type="scientific">Leeia aquatica</name>
    <dbReference type="NCBI Taxonomy" id="2725557"/>
    <lineage>
        <taxon>Bacteria</taxon>
        <taxon>Pseudomonadati</taxon>
        <taxon>Pseudomonadota</taxon>
        <taxon>Betaproteobacteria</taxon>
        <taxon>Neisseriales</taxon>
        <taxon>Leeiaceae</taxon>
        <taxon>Leeia</taxon>
    </lineage>
</organism>
<dbReference type="PIRSF" id="PIRSF001365">
    <property type="entry name" value="DHDPS"/>
    <property type="match status" value="1"/>
</dbReference>
<evidence type="ECO:0000313" key="16">
    <source>
        <dbReference type="EMBL" id="NLR75656.1"/>
    </source>
</evidence>
<evidence type="ECO:0000256" key="14">
    <source>
        <dbReference type="PIRSR" id="PIRSR001365-1"/>
    </source>
</evidence>
<dbReference type="InterPro" id="IPR020625">
    <property type="entry name" value="Schiff_base-form_aldolases_AS"/>
</dbReference>
<gene>
    <name evidence="12 16" type="primary">dapA</name>
    <name evidence="16" type="ORF">HF682_10830</name>
</gene>
<evidence type="ECO:0000256" key="5">
    <source>
        <dbReference type="ARBA" id="ARBA00022490"/>
    </source>
</evidence>
<comment type="pathway">
    <text evidence="2 12">Amino-acid biosynthesis; L-lysine biosynthesis via DAP pathway; (S)-tetrahydrodipicolinate from L-aspartate: step 3/4.</text>
</comment>
<dbReference type="EC" id="4.3.3.7" evidence="4 12"/>
<feature type="site" description="Part of a proton relay during catalysis" evidence="12">
    <location>
        <position position="47"/>
    </location>
</feature>
<dbReference type="Pfam" id="PF00701">
    <property type="entry name" value="DHDPS"/>
    <property type="match status" value="1"/>
</dbReference>
<evidence type="ECO:0000256" key="6">
    <source>
        <dbReference type="ARBA" id="ARBA00022605"/>
    </source>
</evidence>
<keyword evidence="10 12" id="KW-0704">Schiff base</keyword>
<evidence type="ECO:0000256" key="8">
    <source>
        <dbReference type="ARBA" id="ARBA00023154"/>
    </source>
</evidence>
<evidence type="ECO:0000256" key="3">
    <source>
        <dbReference type="ARBA" id="ARBA00007592"/>
    </source>
</evidence>
<evidence type="ECO:0000256" key="13">
    <source>
        <dbReference type="PIRNR" id="PIRNR001365"/>
    </source>
</evidence>
<keyword evidence="6 12" id="KW-0028">Amino-acid biosynthesis</keyword>
<evidence type="ECO:0000256" key="15">
    <source>
        <dbReference type="PIRSR" id="PIRSR001365-2"/>
    </source>
</evidence>
<dbReference type="NCBIfam" id="TIGR00674">
    <property type="entry name" value="dapA"/>
    <property type="match status" value="1"/>
</dbReference>
<feature type="active site" description="Schiff-base intermediate with substrate" evidence="12 14">
    <location>
        <position position="163"/>
    </location>
</feature>
<evidence type="ECO:0000256" key="7">
    <source>
        <dbReference type="ARBA" id="ARBA00022915"/>
    </source>
</evidence>
<keyword evidence="8 12" id="KW-0457">Lysine biosynthesis</keyword>
<comment type="subcellular location">
    <subcellularLocation>
        <location evidence="12">Cytoplasm</location>
    </subcellularLocation>
</comment>
<dbReference type="PRINTS" id="PR00146">
    <property type="entry name" value="DHPICSNTHASE"/>
</dbReference>
<dbReference type="HAMAP" id="MF_00418">
    <property type="entry name" value="DapA"/>
    <property type="match status" value="1"/>
</dbReference>
<dbReference type="SMART" id="SM01130">
    <property type="entry name" value="DHDPS"/>
    <property type="match status" value="1"/>
</dbReference>
<dbReference type="CDD" id="cd00950">
    <property type="entry name" value="DHDPS"/>
    <property type="match status" value="1"/>
</dbReference>
<dbReference type="EMBL" id="JABAIM010000002">
    <property type="protein sequence ID" value="NLR75656.1"/>
    <property type="molecule type" value="Genomic_DNA"/>
</dbReference>
<comment type="caution">
    <text evidence="12">Was originally thought to be a dihydrodipicolinate synthase (DHDPS), catalyzing the condensation of (S)-aspartate-beta-semialdehyde [(S)-ASA] and pyruvate to dihydrodipicolinate (DHDP). However, it was shown in E.coli that the product of the enzymatic reaction is not dihydrodipicolinate but in fact (4S)-4-hydroxy-2,3,4,5-tetrahydro-(2S)-dipicolinic acid (HTPA), and that the consecutive dehydration reaction leading to DHDP is not spontaneous but catalyzed by DapB.</text>
</comment>
<dbReference type="Proteomes" id="UP000587991">
    <property type="component" value="Unassembled WGS sequence"/>
</dbReference>
<dbReference type="GO" id="GO:0019877">
    <property type="term" value="P:diaminopimelate biosynthetic process"/>
    <property type="evidence" value="ECO:0007669"/>
    <property type="project" value="UniProtKB-UniRule"/>
</dbReference>
<dbReference type="GO" id="GO:0009089">
    <property type="term" value="P:lysine biosynthetic process via diaminopimelate"/>
    <property type="evidence" value="ECO:0007669"/>
    <property type="project" value="UniProtKB-UniRule"/>
</dbReference>
<dbReference type="PANTHER" id="PTHR12128">
    <property type="entry name" value="DIHYDRODIPICOLINATE SYNTHASE"/>
    <property type="match status" value="1"/>
</dbReference>
<evidence type="ECO:0000256" key="9">
    <source>
        <dbReference type="ARBA" id="ARBA00023239"/>
    </source>
</evidence>
<feature type="binding site" evidence="12 15">
    <location>
        <position position="203"/>
    </location>
    <ligand>
        <name>pyruvate</name>
        <dbReference type="ChEBI" id="CHEBI:15361"/>
    </ligand>
</feature>
<dbReference type="GO" id="GO:0005737">
    <property type="term" value="C:cytoplasm"/>
    <property type="evidence" value="ECO:0007669"/>
    <property type="project" value="UniProtKB-SubCell"/>
</dbReference>
<keyword evidence="7 12" id="KW-0220">Diaminopimelate biosynthesis</keyword>
<protein>
    <recommendedName>
        <fullName evidence="4 12">4-hydroxy-tetrahydrodipicolinate synthase</fullName>
        <shortName evidence="12">HTPA synthase</shortName>
        <ecNumber evidence="4 12">4.3.3.7</ecNumber>
    </recommendedName>
</protein>
<name>A0A847SDY9_9NEIS</name>
<reference evidence="16 17" key="1">
    <citation type="submission" date="2020-04" db="EMBL/GenBank/DDBJ databases">
        <title>Draft genome of Leeia sp. IMCC25680.</title>
        <authorList>
            <person name="Song J."/>
            <person name="Cho J.-C."/>
        </authorList>
    </citation>
    <scope>NUCLEOTIDE SEQUENCE [LARGE SCALE GENOMIC DNA]</scope>
    <source>
        <strain evidence="16 17">IMCC25680</strain>
    </source>
</reference>
<evidence type="ECO:0000256" key="4">
    <source>
        <dbReference type="ARBA" id="ARBA00012086"/>
    </source>
</evidence>
<comment type="similarity">
    <text evidence="3 12 13">Belongs to the DapA family.</text>
</comment>
<accession>A0A847SDY9</accession>
<comment type="catalytic activity">
    <reaction evidence="11 12">
        <text>L-aspartate 4-semialdehyde + pyruvate = (2S,4S)-4-hydroxy-2,3,4,5-tetrahydrodipicolinate + H2O + H(+)</text>
        <dbReference type="Rhea" id="RHEA:34171"/>
        <dbReference type="ChEBI" id="CHEBI:15361"/>
        <dbReference type="ChEBI" id="CHEBI:15377"/>
        <dbReference type="ChEBI" id="CHEBI:15378"/>
        <dbReference type="ChEBI" id="CHEBI:67139"/>
        <dbReference type="ChEBI" id="CHEBI:537519"/>
        <dbReference type="EC" id="4.3.3.7"/>
    </reaction>
</comment>
<dbReference type="InterPro" id="IPR013785">
    <property type="entry name" value="Aldolase_TIM"/>
</dbReference>
<sequence>MHTVFEGIWLPIITPMQADGQIDHVALARLTCHLAGQGIHGLVAGATTGEGVLLHPGEQEAVFATLREAAPELPIILGVTQFATDAAVAQARQLARLKPDGLLVTPPSYVRPTQAGIQRHYEAVVEASDLPLVVYNIPFRTGVNVEVDTLQALTRDRRVVAIKECGGNNERTVRLVQETPLKVLSGDDAQNFPVMCLGGHGAIAGSAHIHTRWHVRLYQLVRQGKLDEARRLHTALLPLMQALFAEPNPIPVKALLAEQGWCQDILRLPFLPASQGLRERLRALSATLEAFTG</sequence>
<dbReference type="Gene3D" id="3.20.20.70">
    <property type="entry name" value="Aldolase class I"/>
    <property type="match status" value="1"/>
</dbReference>
<evidence type="ECO:0000256" key="12">
    <source>
        <dbReference type="HAMAP-Rule" id="MF_00418"/>
    </source>
</evidence>
<dbReference type="GO" id="GO:0008840">
    <property type="term" value="F:4-hydroxy-tetrahydrodipicolinate synthase activity"/>
    <property type="evidence" value="ECO:0007669"/>
    <property type="project" value="UniProtKB-UniRule"/>
</dbReference>
<comment type="subunit">
    <text evidence="12">Homotetramer; dimer of dimers.</text>
</comment>
<dbReference type="InterPro" id="IPR005263">
    <property type="entry name" value="DapA"/>
</dbReference>
<keyword evidence="9 12" id="KW-0456">Lyase</keyword>
<evidence type="ECO:0000256" key="11">
    <source>
        <dbReference type="ARBA" id="ARBA00047836"/>
    </source>
</evidence>
<feature type="site" description="Part of a proton relay during catalysis" evidence="12">
    <location>
        <position position="109"/>
    </location>
</feature>
<dbReference type="RefSeq" id="WP_168877306.1">
    <property type="nucleotide sequence ID" value="NZ_JABAIM010000002.1"/>
</dbReference>
<dbReference type="InterPro" id="IPR002220">
    <property type="entry name" value="DapA-like"/>
</dbReference>
<feature type="active site" description="Proton donor/acceptor" evidence="12 14">
    <location>
        <position position="135"/>
    </location>
</feature>
<dbReference type="UniPathway" id="UPA00034">
    <property type="reaction ID" value="UER00017"/>
</dbReference>
<keyword evidence="5 12" id="KW-0963">Cytoplasm</keyword>
<evidence type="ECO:0000313" key="17">
    <source>
        <dbReference type="Proteomes" id="UP000587991"/>
    </source>
</evidence>
<evidence type="ECO:0000256" key="1">
    <source>
        <dbReference type="ARBA" id="ARBA00003294"/>
    </source>
</evidence>
<evidence type="ECO:0000256" key="10">
    <source>
        <dbReference type="ARBA" id="ARBA00023270"/>
    </source>
</evidence>
<dbReference type="PANTHER" id="PTHR12128:SF66">
    <property type="entry name" value="4-HYDROXY-2-OXOGLUTARATE ALDOLASE, MITOCHONDRIAL"/>
    <property type="match status" value="1"/>
</dbReference>
<dbReference type="SUPFAM" id="SSF51569">
    <property type="entry name" value="Aldolase"/>
    <property type="match status" value="1"/>
</dbReference>
<keyword evidence="17" id="KW-1185">Reference proteome</keyword>
<comment type="caution">
    <text evidence="16">The sequence shown here is derived from an EMBL/GenBank/DDBJ whole genome shotgun (WGS) entry which is preliminary data.</text>
</comment>